<dbReference type="Proteomes" id="UP000434172">
    <property type="component" value="Unassembled WGS sequence"/>
</dbReference>
<evidence type="ECO:0000313" key="3">
    <source>
        <dbReference type="Proteomes" id="UP000434172"/>
    </source>
</evidence>
<organism evidence="2 3">
    <name type="scientific">Colletotrichum asianum</name>
    <dbReference type="NCBI Taxonomy" id="702518"/>
    <lineage>
        <taxon>Eukaryota</taxon>
        <taxon>Fungi</taxon>
        <taxon>Dikarya</taxon>
        <taxon>Ascomycota</taxon>
        <taxon>Pezizomycotina</taxon>
        <taxon>Sordariomycetes</taxon>
        <taxon>Hypocreomycetidae</taxon>
        <taxon>Glomerellales</taxon>
        <taxon>Glomerellaceae</taxon>
        <taxon>Colletotrichum</taxon>
        <taxon>Colletotrichum gloeosporioides species complex</taxon>
    </lineage>
</organism>
<dbReference type="AlphaFoldDB" id="A0A8H3ZQN4"/>
<gene>
    <name evidence="2" type="ORF">GQ607_004673</name>
</gene>
<protein>
    <submittedName>
        <fullName evidence="2">Uncharacterized protein</fullName>
    </submittedName>
</protein>
<feature type="region of interest" description="Disordered" evidence="1">
    <location>
        <begin position="1"/>
        <end position="76"/>
    </location>
</feature>
<name>A0A8H3ZQN4_9PEZI</name>
<dbReference type="EMBL" id="WOWK01000019">
    <property type="protein sequence ID" value="KAF0328193.1"/>
    <property type="molecule type" value="Genomic_DNA"/>
</dbReference>
<evidence type="ECO:0000313" key="2">
    <source>
        <dbReference type="EMBL" id="KAF0328193.1"/>
    </source>
</evidence>
<sequence>MQTHNPKTPRSSNNPHCQRLTANKDHLTTHQPVREPADKNPLPASPRPSLAKADPMAPSAPVEPPLPVPRSRVPARTRNVLRGGAARILKMESVTPQMRASARLPRQAFFPYLSWRERQKL</sequence>
<feature type="compositionally biased region" description="Basic and acidic residues" evidence="1">
    <location>
        <begin position="22"/>
        <end position="38"/>
    </location>
</feature>
<reference evidence="2 3" key="1">
    <citation type="submission" date="2019-12" db="EMBL/GenBank/DDBJ databases">
        <title>A genome sequence resource for the geographically widespread anthracnose pathogen Colletotrichum asianum.</title>
        <authorList>
            <person name="Meng Y."/>
        </authorList>
    </citation>
    <scope>NUCLEOTIDE SEQUENCE [LARGE SCALE GENOMIC DNA]</scope>
    <source>
        <strain evidence="2 3">ICMP 18580</strain>
    </source>
</reference>
<accession>A0A8H3ZQN4</accession>
<proteinExistence type="predicted"/>
<keyword evidence="3" id="KW-1185">Reference proteome</keyword>
<comment type="caution">
    <text evidence="2">The sequence shown here is derived from an EMBL/GenBank/DDBJ whole genome shotgun (WGS) entry which is preliminary data.</text>
</comment>
<feature type="compositionally biased region" description="Polar residues" evidence="1">
    <location>
        <begin position="1"/>
        <end position="16"/>
    </location>
</feature>
<evidence type="ECO:0000256" key="1">
    <source>
        <dbReference type="SAM" id="MobiDB-lite"/>
    </source>
</evidence>